<comment type="cofactor">
    <cofactor evidence="2">
        <name>Zn(2+)</name>
        <dbReference type="ChEBI" id="CHEBI:29105"/>
    </cofactor>
</comment>
<comment type="catalytic activity">
    <reaction evidence="1">
        <text>inosine + phosphate = alpha-D-ribose 1-phosphate + hypoxanthine</text>
        <dbReference type="Rhea" id="RHEA:27646"/>
        <dbReference type="ChEBI" id="CHEBI:17368"/>
        <dbReference type="ChEBI" id="CHEBI:17596"/>
        <dbReference type="ChEBI" id="CHEBI:43474"/>
        <dbReference type="ChEBI" id="CHEBI:57720"/>
        <dbReference type="EC" id="2.4.2.1"/>
    </reaction>
    <physiologicalReaction direction="left-to-right" evidence="1">
        <dbReference type="Rhea" id="RHEA:27647"/>
    </physiologicalReaction>
</comment>
<dbReference type="InterPro" id="IPR003730">
    <property type="entry name" value="Cu_polyphenol_OxRdtase"/>
</dbReference>
<dbReference type="AlphaFoldDB" id="A0A372LBH9"/>
<evidence type="ECO:0000256" key="4">
    <source>
        <dbReference type="ARBA" id="ARBA00007353"/>
    </source>
</evidence>
<dbReference type="EMBL" id="QVTE01000066">
    <property type="protein sequence ID" value="RFU63192.1"/>
    <property type="molecule type" value="Genomic_DNA"/>
</dbReference>
<evidence type="ECO:0000256" key="2">
    <source>
        <dbReference type="ARBA" id="ARBA00001947"/>
    </source>
</evidence>
<evidence type="ECO:0000313" key="13">
    <source>
        <dbReference type="EMBL" id="RFU63192.1"/>
    </source>
</evidence>
<dbReference type="GO" id="GO:0005507">
    <property type="term" value="F:copper ion binding"/>
    <property type="evidence" value="ECO:0007669"/>
    <property type="project" value="TreeGrafter"/>
</dbReference>
<dbReference type="NCBIfam" id="TIGR00726">
    <property type="entry name" value="peptidoglycan editing factor PgeF"/>
    <property type="match status" value="1"/>
</dbReference>
<proteinExistence type="inferred from homology"/>
<dbReference type="Gene3D" id="3.60.140.10">
    <property type="entry name" value="CNF1/YfiH-like putative cysteine hydrolases"/>
    <property type="match status" value="1"/>
</dbReference>
<keyword evidence="8" id="KW-0862">Zinc</keyword>
<dbReference type="PANTHER" id="PTHR30616">
    <property type="entry name" value="UNCHARACTERIZED PROTEIN YFIH"/>
    <property type="match status" value="1"/>
</dbReference>
<dbReference type="PANTHER" id="PTHR30616:SF2">
    <property type="entry name" value="PURINE NUCLEOSIDE PHOSPHORYLASE LACC1"/>
    <property type="match status" value="1"/>
</dbReference>
<evidence type="ECO:0000256" key="12">
    <source>
        <dbReference type="RuleBase" id="RU361274"/>
    </source>
</evidence>
<keyword evidence="6" id="KW-0479">Metal-binding</keyword>
<gene>
    <name evidence="13" type="primary">pgeF</name>
    <name evidence="13" type="ORF">D0469_19770</name>
</gene>
<sequence>MNEPFVKESKQLLLIEPWMDSNPLLTAGFTTKNGGHGKGHFESLNLGFHVNDILEDVISNRETVAGNLSFPLSCWTGAEQTHEVKVVKVTSKEKGMGSRDYSSSLKGTDGLYTEKSGILLTLCFADCVPLYFYSSSSRHIGVAHAGWKGTVNGIAAEMVEKWQAEGIHADDIHAVIGPSICGDCYVVDDRVIQFVEIRLEEMDKKPYNRIREGQYQLDLKKLNELILQKAGVPPAQIQVSRFCTSCNSDLFFSHRKDSGKTGRMMSFIGWKED</sequence>
<evidence type="ECO:0000313" key="14">
    <source>
        <dbReference type="Proteomes" id="UP000264541"/>
    </source>
</evidence>
<dbReference type="CDD" id="cd16833">
    <property type="entry name" value="YfiH"/>
    <property type="match status" value="1"/>
</dbReference>
<evidence type="ECO:0000256" key="11">
    <source>
        <dbReference type="ARBA" id="ARBA00049893"/>
    </source>
</evidence>
<comment type="similarity">
    <text evidence="4 12">Belongs to the purine nucleoside phosphorylase YfiH/LACC1 family.</text>
</comment>
<name>A0A372LBH9_9BACI</name>
<evidence type="ECO:0000256" key="10">
    <source>
        <dbReference type="ARBA" id="ARBA00048968"/>
    </source>
</evidence>
<evidence type="ECO:0000256" key="1">
    <source>
        <dbReference type="ARBA" id="ARBA00000553"/>
    </source>
</evidence>
<evidence type="ECO:0000256" key="8">
    <source>
        <dbReference type="ARBA" id="ARBA00022833"/>
    </source>
</evidence>
<evidence type="ECO:0000256" key="7">
    <source>
        <dbReference type="ARBA" id="ARBA00022801"/>
    </source>
</evidence>
<comment type="function">
    <text evidence="3">Purine nucleoside enzyme that catalyzes the phosphorolysis of adenosine and inosine nucleosides, yielding D-ribose 1-phosphate and the respective free bases, adenine and hypoxanthine. Also catalyzes the phosphorolysis of S-methyl-5'-thioadenosine into adenine and S-methyl-5-thio-alpha-D-ribose 1-phosphate. Also has adenosine deaminase activity.</text>
</comment>
<evidence type="ECO:0000256" key="3">
    <source>
        <dbReference type="ARBA" id="ARBA00003215"/>
    </source>
</evidence>
<dbReference type="GO" id="GO:0016787">
    <property type="term" value="F:hydrolase activity"/>
    <property type="evidence" value="ECO:0007669"/>
    <property type="project" value="UniProtKB-KW"/>
</dbReference>
<comment type="catalytic activity">
    <reaction evidence="11">
        <text>S-methyl-5'-thioadenosine + phosphate = 5-(methylsulfanyl)-alpha-D-ribose 1-phosphate + adenine</text>
        <dbReference type="Rhea" id="RHEA:11852"/>
        <dbReference type="ChEBI" id="CHEBI:16708"/>
        <dbReference type="ChEBI" id="CHEBI:17509"/>
        <dbReference type="ChEBI" id="CHEBI:43474"/>
        <dbReference type="ChEBI" id="CHEBI:58533"/>
        <dbReference type="EC" id="2.4.2.28"/>
    </reaction>
    <physiologicalReaction direction="left-to-right" evidence="11">
        <dbReference type="Rhea" id="RHEA:11853"/>
    </physiologicalReaction>
</comment>
<reference evidence="13 14" key="1">
    <citation type="submission" date="2018-08" db="EMBL/GenBank/DDBJ databases">
        <title>Bacillus chawlae sp. nov., Bacillus glennii sp. nov., and Bacillus saganii sp. nov. Isolated from the Vehicle Assembly Building at Kennedy Space Center where the Viking Spacecraft were Assembled.</title>
        <authorList>
            <person name="Seuylemezian A."/>
            <person name="Vaishampayan P."/>
        </authorList>
    </citation>
    <scope>NUCLEOTIDE SEQUENCE [LARGE SCALE GENOMIC DNA]</scope>
    <source>
        <strain evidence="13 14">V47-23a</strain>
    </source>
</reference>
<protein>
    <recommendedName>
        <fullName evidence="12">Purine nucleoside phosphorylase</fullName>
    </recommendedName>
</protein>
<dbReference type="GO" id="GO:0017061">
    <property type="term" value="F:S-methyl-5-thioadenosine phosphorylase activity"/>
    <property type="evidence" value="ECO:0007669"/>
    <property type="project" value="UniProtKB-EC"/>
</dbReference>
<evidence type="ECO:0000256" key="6">
    <source>
        <dbReference type="ARBA" id="ARBA00022723"/>
    </source>
</evidence>
<dbReference type="OrthoDB" id="4279at2"/>
<comment type="catalytic activity">
    <reaction evidence="9">
        <text>adenosine + H2O + H(+) = inosine + NH4(+)</text>
        <dbReference type="Rhea" id="RHEA:24408"/>
        <dbReference type="ChEBI" id="CHEBI:15377"/>
        <dbReference type="ChEBI" id="CHEBI:15378"/>
        <dbReference type="ChEBI" id="CHEBI:16335"/>
        <dbReference type="ChEBI" id="CHEBI:17596"/>
        <dbReference type="ChEBI" id="CHEBI:28938"/>
        <dbReference type="EC" id="3.5.4.4"/>
    </reaction>
    <physiologicalReaction direction="left-to-right" evidence="9">
        <dbReference type="Rhea" id="RHEA:24409"/>
    </physiologicalReaction>
</comment>
<keyword evidence="14" id="KW-1185">Reference proteome</keyword>
<evidence type="ECO:0000256" key="5">
    <source>
        <dbReference type="ARBA" id="ARBA00022679"/>
    </source>
</evidence>
<dbReference type="SUPFAM" id="SSF64438">
    <property type="entry name" value="CNF1/YfiH-like putative cysteine hydrolases"/>
    <property type="match status" value="1"/>
</dbReference>
<accession>A0A372LBH9</accession>
<organism evidence="13 14">
    <name type="scientific">Peribacillus saganii</name>
    <dbReference type="NCBI Taxonomy" id="2303992"/>
    <lineage>
        <taxon>Bacteria</taxon>
        <taxon>Bacillati</taxon>
        <taxon>Bacillota</taxon>
        <taxon>Bacilli</taxon>
        <taxon>Bacillales</taxon>
        <taxon>Bacillaceae</taxon>
        <taxon>Peribacillus</taxon>
    </lineage>
</organism>
<evidence type="ECO:0000256" key="9">
    <source>
        <dbReference type="ARBA" id="ARBA00047989"/>
    </source>
</evidence>
<comment type="caution">
    <text evidence="13">The sequence shown here is derived from an EMBL/GenBank/DDBJ whole genome shotgun (WGS) entry which is preliminary data.</text>
</comment>
<keyword evidence="7" id="KW-0378">Hydrolase</keyword>
<dbReference type="RefSeq" id="WP_117328440.1">
    <property type="nucleotide sequence ID" value="NZ_QVTE01000066.1"/>
</dbReference>
<keyword evidence="5" id="KW-0808">Transferase</keyword>
<dbReference type="Pfam" id="PF02578">
    <property type="entry name" value="Cu-oxidase_4"/>
    <property type="match status" value="1"/>
</dbReference>
<dbReference type="InterPro" id="IPR011324">
    <property type="entry name" value="Cytotoxic_necrot_fac-like_cat"/>
</dbReference>
<dbReference type="Proteomes" id="UP000264541">
    <property type="component" value="Unassembled WGS sequence"/>
</dbReference>
<dbReference type="InterPro" id="IPR038371">
    <property type="entry name" value="Cu_polyphenol_OxRdtase_sf"/>
</dbReference>
<comment type="catalytic activity">
    <reaction evidence="10">
        <text>adenosine + phosphate = alpha-D-ribose 1-phosphate + adenine</text>
        <dbReference type="Rhea" id="RHEA:27642"/>
        <dbReference type="ChEBI" id="CHEBI:16335"/>
        <dbReference type="ChEBI" id="CHEBI:16708"/>
        <dbReference type="ChEBI" id="CHEBI:43474"/>
        <dbReference type="ChEBI" id="CHEBI:57720"/>
        <dbReference type="EC" id="2.4.2.1"/>
    </reaction>
    <physiologicalReaction direction="left-to-right" evidence="10">
        <dbReference type="Rhea" id="RHEA:27643"/>
    </physiologicalReaction>
</comment>